<proteinExistence type="predicted"/>
<gene>
    <name evidence="1" type="ORF">CURHAP_LOCUS44878</name>
    <name evidence="2" type="ORF">ORAREDHAP_LOCUS44215</name>
</gene>
<dbReference type="EMBL" id="CAEKKB010000007">
    <property type="protein sequence ID" value="CAB4317437.1"/>
    <property type="molecule type" value="Genomic_DNA"/>
</dbReference>
<dbReference type="Proteomes" id="UP000507245">
    <property type="component" value="Unassembled WGS sequence"/>
</dbReference>
<evidence type="ECO:0000313" key="4">
    <source>
        <dbReference type="Proteomes" id="UP000507245"/>
    </source>
</evidence>
<reference evidence="2 3" key="2">
    <citation type="submission" date="2020-05" db="EMBL/GenBank/DDBJ databases">
        <authorList>
            <person name="Campoy J."/>
            <person name="Schneeberger K."/>
            <person name="Spophaly S."/>
        </authorList>
    </citation>
    <scope>NUCLEOTIDE SEQUENCE [LARGE SCALE GENOMIC DNA]</scope>
    <source>
        <strain evidence="2">PruArmRojPasFocal</strain>
    </source>
</reference>
<accession>A0A6J5XYW0</accession>
<organism evidence="2 4">
    <name type="scientific">Prunus armeniaca</name>
    <name type="common">Apricot</name>
    <name type="synonym">Armeniaca vulgaris</name>
    <dbReference type="NCBI Taxonomy" id="36596"/>
    <lineage>
        <taxon>Eukaryota</taxon>
        <taxon>Viridiplantae</taxon>
        <taxon>Streptophyta</taxon>
        <taxon>Embryophyta</taxon>
        <taxon>Tracheophyta</taxon>
        <taxon>Spermatophyta</taxon>
        <taxon>Magnoliopsida</taxon>
        <taxon>eudicotyledons</taxon>
        <taxon>Gunneridae</taxon>
        <taxon>Pentapetalae</taxon>
        <taxon>rosids</taxon>
        <taxon>fabids</taxon>
        <taxon>Rosales</taxon>
        <taxon>Rosaceae</taxon>
        <taxon>Amygdaloideae</taxon>
        <taxon>Amygdaleae</taxon>
        <taxon>Prunus</taxon>
    </lineage>
</organism>
<sequence>MEKEKAFQDFPASSRRRACGFLEKKIQFGEEAKARFTVDDALKVEIRFS</sequence>
<dbReference type="Proteomes" id="UP000507222">
    <property type="component" value="Unassembled WGS sequence"/>
</dbReference>
<reference evidence="4" key="1">
    <citation type="journal article" date="2020" name="Genome Biol.">
        <title>Gamete binning: chromosome-level and haplotype-resolved genome assembly enabled by high-throughput single-cell sequencing of gamete genomes.</title>
        <authorList>
            <person name="Campoy J.A."/>
            <person name="Sun H."/>
            <person name="Goel M."/>
            <person name="Jiao W.-B."/>
            <person name="Folz-Donahue K."/>
            <person name="Wang N."/>
            <person name="Rubio M."/>
            <person name="Liu C."/>
            <person name="Kukat C."/>
            <person name="Ruiz D."/>
            <person name="Huettel B."/>
            <person name="Schneeberger K."/>
        </authorList>
    </citation>
    <scope>NUCLEOTIDE SEQUENCE [LARGE SCALE GENOMIC DNA]</scope>
    <source>
        <strain evidence="4">cv. Rojo Pasion</strain>
    </source>
</reference>
<protein>
    <submittedName>
        <fullName evidence="2">Uncharacterized protein</fullName>
    </submittedName>
</protein>
<name>A0A6J5XYW0_PRUAR</name>
<evidence type="ECO:0000313" key="1">
    <source>
        <dbReference type="EMBL" id="CAB4287064.1"/>
    </source>
</evidence>
<dbReference type="EMBL" id="CAEKDK010000007">
    <property type="protein sequence ID" value="CAB4287064.1"/>
    <property type="molecule type" value="Genomic_DNA"/>
</dbReference>
<evidence type="ECO:0000313" key="2">
    <source>
        <dbReference type="EMBL" id="CAB4317437.1"/>
    </source>
</evidence>
<keyword evidence="4" id="KW-1185">Reference proteome</keyword>
<dbReference type="AlphaFoldDB" id="A0A6J5XYW0"/>
<evidence type="ECO:0000313" key="3">
    <source>
        <dbReference type="Proteomes" id="UP000507222"/>
    </source>
</evidence>